<protein>
    <recommendedName>
        <fullName evidence="1">TFIIB-type domain-containing protein</fullName>
    </recommendedName>
</protein>
<dbReference type="Pfam" id="PF08271">
    <property type="entry name" value="Zn_Ribbon_TF"/>
    <property type="match status" value="1"/>
</dbReference>
<feature type="domain" description="TFIIB-type" evidence="1">
    <location>
        <begin position="4"/>
        <end position="29"/>
    </location>
</feature>
<keyword evidence="3" id="KW-1185">Reference proteome</keyword>
<dbReference type="KEGG" id="ccai:NAS2_0120"/>
<dbReference type="InterPro" id="IPR013137">
    <property type="entry name" value="Znf_TFIIB"/>
</dbReference>
<reference evidence="2 3" key="1">
    <citation type="journal article" date="2019" name="ISME J.">
        <title>Isolation and characterization of a thermophilic sulfur- and iron-reducing thaumarchaeote from a terrestrial acidic hot spring.</title>
        <authorList>
            <person name="Kato S."/>
            <person name="Itoh T."/>
            <person name="Yuki M."/>
            <person name="Nagamori M."/>
            <person name="Ohnishi M."/>
            <person name="Uematsu K."/>
            <person name="Suzuki K."/>
            <person name="Takashina T."/>
            <person name="Ohkuma M."/>
        </authorList>
    </citation>
    <scope>NUCLEOTIDE SEQUENCE [LARGE SCALE GENOMIC DNA]</scope>
    <source>
        <strain evidence="2 3">NAS-02</strain>
    </source>
</reference>
<evidence type="ECO:0000259" key="1">
    <source>
        <dbReference type="Pfam" id="PF08271"/>
    </source>
</evidence>
<dbReference type="AlphaFoldDB" id="A0A4P2VAM8"/>
<dbReference type="OrthoDB" id="9973at2157"/>
<dbReference type="EMBL" id="AP018732">
    <property type="protein sequence ID" value="BBE41526.1"/>
    <property type="molecule type" value="Genomic_DNA"/>
</dbReference>
<proteinExistence type="predicted"/>
<sequence>MPDMTCPECGGRLVYDPVTGYYSCTSCGLSATRAQLAALREKKRDAAVRERSRQRDYLDWWVSSKKR</sequence>
<dbReference type="SUPFAM" id="SSF57783">
    <property type="entry name" value="Zinc beta-ribbon"/>
    <property type="match status" value="1"/>
</dbReference>
<evidence type="ECO:0000313" key="2">
    <source>
        <dbReference type="EMBL" id="BBE41526.1"/>
    </source>
</evidence>
<name>A0A4P2VAM8_9ARCH</name>
<dbReference type="Gene3D" id="2.20.25.10">
    <property type="match status" value="1"/>
</dbReference>
<accession>A0A4P2VAM8</accession>
<organism evidence="2 3">
    <name type="scientific">Conexivisphaera calida</name>
    <dbReference type="NCBI Taxonomy" id="1874277"/>
    <lineage>
        <taxon>Archaea</taxon>
        <taxon>Nitrososphaerota</taxon>
        <taxon>Conexivisphaeria</taxon>
        <taxon>Conexivisphaerales</taxon>
        <taxon>Conexivisphaeraceae</taxon>
        <taxon>Conexivisphaera</taxon>
    </lineage>
</organism>
<dbReference type="Proteomes" id="UP000509448">
    <property type="component" value="Chromosome"/>
</dbReference>
<evidence type="ECO:0000313" key="3">
    <source>
        <dbReference type="Proteomes" id="UP000509448"/>
    </source>
</evidence>
<gene>
    <name evidence="2" type="ORF">NAS2_0120</name>
</gene>